<dbReference type="CDD" id="cd03809">
    <property type="entry name" value="GT4_MtfB-like"/>
    <property type="match status" value="1"/>
</dbReference>
<reference evidence="4 5" key="1">
    <citation type="submission" date="2020-08" db="EMBL/GenBank/DDBJ databases">
        <title>Genomic Encyclopedia of Type Strains, Phase IV (KMG-V): Genome sequencing to study the core and pangenomes of soil and plant-associated prokaryotes.</title>
        <authorList>
            <person name="Whitman W."/>
        </authorList>
    </citation>
    <scope>NUCLEOTIDE SEQUENCE [LARGE SCALE GENOMIC DNA]</scope>
    <source>
        <strain evidence="4 5">ANJLi2</strain>
    </source>
</reference>
<dbReference type="Pfam" id="PF00534">
    <property type="entry name" value="Glycos_transf_1"/>
    <property type="match status" value="1"/>
</dbReference>
<feature type="domain" description="Glycosyl transferase family 1" evidence="2">
    <location>
        <begin position="177"/>
        <end position="316"/>
    </location>
</feature>
<evidence type="ECO:0000259" key="2">
    <source>
        <dbReference type="Pfam" id="PF00534"/>
    </source>
</evidence>
<dbReference type="RefSeq" id="WP_139332351.1">
    <property type="nucleotide sequence ID" value="NZ_FTMG01000011.1"/>
</dbReference>
<keyword evidence="1" id="KW-0808">Transferase</keyword>
<dbReference type="Gene3D" id="3.40.50.2000">
    <property type="entry name" value="Glycogen Phosphorylase B"/>
    <property type="match status" value="2"/>
</dbReference>
<accession>A0ABR6PN68</accession>
<feature type="domain" description="Glycosyltransferase subfamily 4-like N-terminal" evidence="3">
    <location>
        <begin position="72"/>
        <end position="163"/>
    </location>
</feature>
<name>A0ABR6PN68_9SPHI</name>
<evidence type="ECO:0000313" key="5">
    <source>
        <dbReference type="Proteomes" id="UP000541583"/>
    </source>
</evidence>
<evidence type="ECO:0000256" key="1">
    <source>
        <dbReference type="ARBA" id="ARBA00022679"/>
    </source>
</evidence>
<dbReference type="PANTHER" id="PTHR46401">
    <property type="entry name" value="GLYCOSYLTRANSFERASE WBBK-RELATED"/>
    <property type="match status" value="1"/>
</dbReference>
<dbReference type="InterPro" id="IPR028098">
    <property type="entry name" value="Glyco_trans_4-like_N"/>
</dbReference>
<gene>
    <name evidence="4" type="ORF">HDF23_003983</name>
</gene>
<dbReference type="EMBL" id="JACHCB010000011">
    <property type="protein sequence ID" value="MBB6111215.1"/>
    <property type="molecule type" value="Genomic_DNA"/>
</dbReference>
<keyword evidence="5" id="KW-1185">Reference proteome</keyword>
<comment type="caution">
    <text evidence="4">The sequence shown here is derived from an EMBL/GenBank/DDBJ whole genome shotgun (WGS) entry which is preliminary data.</text>
</comment>
<dbReference type="InterPro" id="IPR001296">
    <property type="entry name" value="Glyco_trans_1"/>
</dbReference>
<protein>
    <submittedName>
        <fullName evidence="4">Glycosyltransferase involved in cell wall biosynthesis</fullName>
    </submittedName>
</protein>
<dbReference type="SUPFAM" id="SSF53756">
    <property type="entry name" value="UDP-Glycosyltransferase/glycogen phosphorylase"/>
    <property type="match status" value="1"/>
</dbReference>
<evidence type="ECO:0000313" key="4">
    <source>
        <dbReference type="EMBL" id="MBB6111215.1"/>
    </source>
</evidence>
<sequence length="351" mass="40277">MKPSILITFDSLKRATSGMFFFERSLGEELLKQNQNRFAIFGYLHKKSIYWFQQLAGIILMSPLHKVFLPAYKQFDLVHFTNQYCKLTPARVKAKKVLTIHDMNPVHEKTRSPARYKKYLNRLGGYIDSCDRIVTISNFVAGDIVKYYPQAASKLTVIYNGADKLVLPQHHEPPYKPARKFIFTIGSLAPKKNFHVLPALLNDNELELIIAGKITDYQLRIMEEASKHNCTSRVKLIGLISDDDKAWYYKNCEAFAFPSIAEGFGLPVIEAMHFGKPVFLSRYTSLPEIGGDAAWYFDSFEPETMRATFAKGLEEYTSNNMETSITQHANQFNWEKTAQQYLDLYTDCLGL</sequence>
<proteinExistence type="predicted"/>
<dbReference type="Proteomes" id="UP000541583">
    <property type="component" value="Unassembled WGS sequence"/>
</dbReference>
<dbReference type="PANTHER" id="PTHR46401:SF2">
    <property type="entry name" value="GLYCOSYLTRANSFERASE WBBK-RELATED"/>
    <property type="match status" value="1"/>
</dbReference>
<dbReference type="Pfam" id="PF13439">
    <property type="entry name" value="Glyco_transf_4"/>
    <property type="match status" value="1"/>
</dbReference>
<organism evidence="4 5">
    <name type="scientific">Mucilaginibacter lappiensis</name>
    <dbReference type="NCBI Taxonomy" id="354630"/>
    <lineage>
        <taxon>Bacteria</taxon>
        <taxon>Pseudomonadati</taxon>
        <taxon>Bacteroidota</taxon>
        <taxon>Sphingobacteriia</taxon>
        <taxon>Sphingobacteriales</taxon>
        <taxon>Sphingobacteriaceae</taxon>
        <taxon>Mucilaginibacter</taxon>
    </lineage>
</organism>
<evidence type="ECO:0000259" key="3">
    <source>
        <dbReference type="Pfam" id="PF13439"/>
    </source>
</evidence>